<dbReference type="GO" id="GO:0030020">
    <property type="term" value="F:extracellular matrix structural constituent conferring tensile strength"/>
    <property type="evidence" value="ECO:0007669"/>
    <property type="project" value="TreeGrafter"/>
</dbReference>
<evidence type="ECO:0000313" key="4">
    <source>
        <dbReference type="EMBL" id="MBB3901177.1"/>
    </source>
</evidence>
<dbReference type="Proteomes" id="UP001156881">
    <property type="component" value="Unassembled WGS sequence"/>
</dbReference>
<sequence length="251" mass="25185">MIGRVSAALALMLGAGWPAAAQQPAAPVPATQAEVPRERSKPRRPRQPQQPIMVYDARIEAGDLRISGSVRKGGLIVVLDDDISVAADGRGRFTFRLPYRPRTCVATLKSEEDEREAVIANCAPEGEAGPKGELGPTGPQGMAGNQGAAGPQGAAGAPGPVGPSGEPGAKGEQGQQGQQGTSPPAGIVMRQLQAGTCPEAGCALSCESGEVLVSAYCLGSASPSYRAGPGGSATATCPAGGEGMTAFCAKP</sequence>
<dbReference type="InterPro" id="IPR008160">
    <property type="entry name" value="Collagen"/>
</dbReference>
<dbReference type="PANTHER" id="PTHR24023">
    <property type="entry name" value="COLLAGEN ALPHA"/>
    <property type="match status" value="1"/>
</dbReference>
<reference evidence="6" key="2">
    <citation type="journal article" date="2019" name="Int. J. Syst. Evol. Microbiol.">
        <title>The Global Catalogue of Microorganisms (GCM) 10K type strain sequencing project: providing services to taxonomists for standard genome sequencing and annotation.</title>
        <authorList>
            <consortium name="The Broad Institute Genomics Platform"/>
            <consortium name="The Broad Institute Genome Sequencing Center for Infectious Disease"/>
            <person name="Wu L."/>
            <person name="Ma J."/>
        </authorList>
    </citation>
    <scope>NUCLEOTIDE SEQUENCE [LARGE SCALE GENOMIC DNA]</scope>
    <source>
        <strain evidence="6">NBRC 107710</strain>
    </source>
</reference>
<organism evidence="4 5">
    <name type="scientific">Methylobacterium brachythecii</name>
    <dbReference type="NCBI Taxonomy" id="1176177"/>
    <lineage>
        <taxon>Bacteria</taxon>
        <taxon>Pseudomonadati</taxon>
        <taxon>Pseudomonadota</taxon>
        <taxon>Alphaproteobacteria</taxon>
        <taxon>Hyphomicrobiales</taxon>
        <taxon>Methylobacteriaceae</taxon>
        <taxon>Methylobacterium</taxon>
    </lineage>
</organism>
<dbReference type="RefSeq" id="WP_183501926.1">
    <property type="nucleotide sequence ID" value="NZ_BSPG01000013.1"/>
</dbReference>
<accession>A0A7W6F5B9</accession>
<evidence type="ECO:0000313" key="5">
    <source>
        <dbReference type="Proteomes" id="UP000517759"/>
    </source>
</evidence>
<evidence type="ECO:0008006" key="7">
    <source>
        <dbReference type="Google" id="ProtNLM"/>
    </source>
</evidence>
<dbReference type="InterPro" id="IPR050149">
    <property type="entry name" value="Collagen_superfamily"/>
</dbReference>
<reference evidence="3" key="1">
    <citation type="journal article" date="2014" name="Int. J. Syst. Evol. Microbiol.">
        <title>Complete genome of a new Firmicutes species belonging to the dominant human colonic microbiota ('Ruminococcus bicirculans') reveals two chromosomes and a selective capacity to utilize plant glucans.</title>
        <authorList>
            <consortium name="NISC Comparative Sequencing Program"/>
            <person name="Wegmann U."/>
            <person name="Louis P."/>
            <person name="Goesmann A."/>
            <person name="Henrissat B."/>
            <person name="Duncan S.H."/>
            <person name="Flint H.J."/>
        </authorList>
    </citation>
    <scope>NUCLEOTIDE SEQUENCE</scope>
    <source>
        <strain evidence="3">NBRC 107710</strain>
    </source>
</reference>
<keyword evidence="2" id="KW-0732">Signal</keyword>
<evidence type="ECO:0000256" key="1">
    <source>
        <dbReference type="SAM" id="MobiDB-lite"/>
    </source>
</evidence>
<protein>
    <recommendedName>
        <fullName evidence="7">Collagen-like protein</fullName>
    </recommendedName>
</protein>
<dbReference type="AlphaFoldDB" id="A0A7W6F5B9"/>
<gene>
    <name evidence="3" type="ORF">GCM10007884_26270</name>
    <name evidence="4" type="ORF">GGR33_000657</name>
</gene>
<feature type="signal peptide" evidence="2">
    <location>
        <begin position="1"/>
        <end position="21"/>
    </location>
</feature>
<proteinExistence type="predicted"/>
<feature type="region of interest" description="Disordered" evidence="1">
    <location>
        <begin position="122"/>
        <end position="185"/>
    </location>
</feature>
<dbReference type="Proteomes" id="UP000517759">
    <property type="component" value="Unassembled WGS sequence"/>
</dbReference>
<name>A0A7W6F5B9_9HYPH</name>
<comment type="caution">
    <text evidence="4">The sequence shown here is derived from an EMBL/GenBank/DDBJ whole genome shotgun (WGS) entry which is preliminary data.</text>
</comment>
<feature type="compositionally biased region" description="Low complexity" evidence="1">
    <location>
        <begin position="139"/>
        <end position="185"/>
    </location>
</feature>
<evidence type="ECO:0000313" key="3">
    <source>
        <dbReference type="EMBL" id="GLS44639.1"/>
    </source>
</evidence>
<reference evidence="4 5" key="3">
    <citation type="submission" date="2020-08" db="EMBL/GenBank/DDBJ databases">
        <title>Genomic Encyclopedia of Type Strains, Phase IV (KMG-IV): sequencing the most valuable type-strain genomes for metagenomic binning, comparative biology and taxonomic classification.</title>
        <authorList>
            <person name="Goeker M."/>
        </authorList>
    </citation>
    <scope>NUCLEOTIDE SEQUENCE [LARGE SCALE GENOMIC DNA]</scope>
    <source>
        <strain evidence="4 5">DSM 24105</strain>
    </source>
</reference>
<dbReference type="EMBL" id="BSPG01000013">
    <property type="protein sequence ID" value="GLS44639.1"/>
    <property type="molecule type" value="Genomic_DNA"/>
</dbReference>
<dbReference type="Pfam" id="PF01391">
    <property type="entry name" value="Collagen"/>
    <property type="match status" value="1"/>
</dbReference>
<feature type="region of interest" description="Disordered" evidence="1">
    <location>
        <begin position="23"/>
        <end position="51"/>
    </location>
</feature>
<feature type="chain" id="PRO_5031078098" description="Collagen-like protein" evidence="2">
    <location>
        <begin position="22"/>
        <end position="251"/>
    </location>
</feature>
<dbReference type="EMBL" id="JACIDN010000001">
    <property type="protein sequence ID" value="MBB3901177.1"/>
    <property type="molecule type" value="Genomic_DNA"/>
</dbReference>
<dbReference type="PANTHER" id="PTHR24023:SF1082">
    <property type="entry name" value="COLLAGEN TRIPLE HELIX REPEAT"/>
    <property type="match status" value="1"/>
</dbReference>
<dbReference type="GO" id="GO:0030198">
    <property type="term" value="P:extracellular matrix organization"/>
    <property type="evidence" value="ECO:0007669"/>
    <property type="project" value="TreeGrafter"/>
</dbReference>
<feature type="compositionally biased region" description="Low complexity" evidence="1">
    <location>
        <begin position="23"/>
        <end position="33"/>
    </location>
</feature>
<reference evidence="3" key="4">
    <citation type="submission" date="2023-01" db="EMBL/GenBank/DDBJ databases">
        <title>Draft genome sequence of Methylobacterium brachythecii strain NBRC 107710.</title>
        <authorList>
            <person name="Sun Q."/>
            <person name="Mori K."/>
        </authorList>
    </citation>
    <scope>NUCLEOTIDE SEQUENCE</scope>
    <source>
        <strain evidence="3">NBRC 107710</strain>
    </source>
</reference>
<keyword evidence="6" id="KW-1185">Reference proteome</keyword>
<evidence type="ECO:0000256" key="2">
    <source>
        <dbReference type="SAM" id="SignalP"/>
    </source>
</evidence>
<dbReference type="GO" id="GO:0031012">
    <property type="term" value="C:extracellular matrix"/>
    <property type="evidence" value="ECO:0007669"/>
    <property type="project" value="TreeGrafter"/>
</dbReference>
<dbReference type="GO" id="GO:0005615">
    <property type="term" value="C:extracellular space"/>
    <property type="evidence" value="ECO:0007669"/>
    <property type="project" value="TreeGrafter"/>
</dbReference>
<evidence type="ECO:0000313" key="6">
    <source>
        <dbReference type="Proteomes" id="UP001156881"/>
    </source>
</evidence>